<dbReference type="PROSITE" id="PS00109">
    <property type="entry name" value="PROTEIN_KINASE_TYR"/>
    <property type="match status" value="1"/>
</dbReference>
<sequence length="306" mass="34001">MVNREIRAWLHLDHINVLPLFGTTMGFGPFPAMVCPWLENGSLTSYLERRNDTLTKVERLTLLGDVAAGLQYCRLHSQFVVHGDLSGSNVLIDDKGRARISDFGLLTLLAELETPTFETSIPRKRTLRWAAPELLGASGGGVNPSPQSDVYSFGGIMLQILTGKVPYHYLVNDAPVVLAIRKGETPKRPSEDLVTDRQWAFMQRCWTPATVARPSGEEIVEFVRRELVLTTHRGTQPQGPKDEGKDVGEKGEGEHLPAPGSPEDTYINTHPQGPKDDAEGENVEEDRFPNELSWLRDVLKVSLPSR</sequence>
<dbReference type="Gene3D" id="1.10.510.10">
    <property type="entry name" value="Transferase(Phosphotransferase) domain 1"/>
    <property type="match status" value="1"/>
</dbReference>
<evidence type="ECO:0000313" key="3">
    <source>
        <dbReference type="EMBL" id="KIJ07120.1"/>
    </source>
</evidence>
<dbReference type="GO" id="GO:0004674">
    <property type="term" value="F:protein serine/threonine kinase activity"/>
    <property type="evidence" value="ECO:0007669"/>
    <property type="project" value="TreeGrafter"/>
</dbReference>
<evidence type="ECO:0000259" key="2">
    <source>
        <dbReference type="PROSITE" id="PS50011"/>
    </source>
</evidence>
<organism evidence="3 4">
    <name type="scientific">Paxillus involutus ATCC 200175</name>
    <dbReference type="NCBI Taxonomy" id="664439"/>
    <lineage>
        <taxon>Eukaryota</taxon>
        <taxon>Fungi</taxon>
        <taxon>Dikarya</taxon>
        <taxon>Basidiomycota</taxon>
        <taxon>Agaricomycotina</taxon>
        <taxon>Agaricomycetes</taxon>
        <taxon>Agaricomycetidae</taxon>
        <taxon>Boletales</taxon>
        <taxon>Paxilineae</taxon>
        <taxon>Paxillaceae</taxon>
        <taxon>Paxillus</taxon>
    </lineage>
</organism>
<gene>
    <name evidence="3" type="ORF">PAXINDRAFT_90906</name>
</gene>
<name>A0A0C9SWG4_PAXIN</name>
<dbReference type="GO" id="GO:0005524">
    <property type="term" value="F:ATP binding"/>
    <property type="evidence" value="ECO:0007669"/>
    <property type="project" value="InterPro"/>
</dbReference>
<accession>A0A0C9SWG4</accession>
<feature type="domain" description="Protein kinase" evidence="2">
    <location>
        <begin position="1"/>
        <end position="228"/>
    </location>
</feature>
<dbReference type="SUPFAM" id="SSF56112">
    <property type="entry name" value="Protein kinase-like (PK-like)"/>
    <property type="match status" value="1"/>
</dbReference>
<dbReference type="PROSITE" id="PS50011">
    <property type="entry name" value="PROTEIN_KINASE_DOM"/>
    <property type="match status" value="1"/>
</dbReference>
<dbReference type="InterPro" id="IPR000719">
    <property type="entry name" value="Prot_kinase_dom"/>
</dbReference>
<dbReference type="PANTHER" id="PTHR44329:SF214">
    <property type="entry name" value="PROTEIN KINASE DOMAIN-CONTAINING PROTEIN"/>
    <property type="match status" value="1"/>
</dbReference>
<feature type="compositionally biased region" description="Basic and acidic residues" evidence="1">
    <location>
        <begin position="240"/>
        <end position="255"/>
    </location>
</feature>
<dbReference type="Pfam" id="PF07714">
    <property type="entry name" value="PK_Tyr_Ser-Thr"/>
    <property type="match status" value="1"/>
</dbReference>
<feature type="region of interest" description="Disordered" evidence="1">
    <location>
        <begin position="230"/>
        <end position="289"/>
    </location>
</feature>
<dbReference type="OrthoDB" id="3238589at2759"/>
<dbReference type="EMBL" id="KN820012">
    <property type="protein sequence ID" value="KIJ07120.1"/>
    <property type="molecule type" value="Genomic_DNA"/>
</dbReference>
<dbReference type="InterPro" id="IPR051681">
    <property type="entry name" value="Ser/Thr_Kinases-Pseudokinases"/>
</dbReference>
<dbReference type="PANTHER" id="PTHR44329">
    <property type="entry name" value="SERINE/THREONINE-PROTEIN KINASE TNNI3K-RELATED"/>
    <property type="match status" value="1"/>
</dbReference>
<proteinExistence type="predicted"/>
<keyword evidence="4" id="KW-1185">Reference proteome</keyword>
<dbReference type="InterPro" id="IPR008266">
    <property type="entry name" value="Tyr_kinase_AS"/>
</dbReference>
<dbReference type="InterPro" id="IPR001245">
    <property type="entry name" value="Ser-Thr/Tyr_kinase_cat_dom"/>
</dbReference>
<protein>
    <recommendedName>
        <fullName evidence="2">Protein kinase domain-containing protein</fullName>
    </recommendedName>
</protein>
<dbReference type="InterPro" id="IPR011009">
    <property type="entry name" value="Kinase-like_dom_sf"/>
</dbReference>
<evidence type="ECO:0000256" key="1">
    <source>
        <dbReference type="SAM" id="MobiDB-lite"/>
    </source>
</evidence>
<evidence type="ECO:0000313" key="4">
    <source>
        <dbReference type="Proteomes" id="UP000053647"/>
    </source>
</evidence>
<reference evidence="3 4" key="1">
    <citation type="submission" date="2014-06" db="EMBL/GenBank/DDBJ databases">
        <authorList>
            <consortium name="DOE Joint Genome Institute"/>
            <person name="Kuo A."/>
            <person name="Kohler A."/>
            <person name="Nagy L.G."/>
            <person name="Floudas D."/>
            <person name="Copeland A."/>
            <person name="Barry K.W."/>
            <person name="Cichocki N."/>
            <person name="Veneault-Fourrey C."/>
            <person name="LaButti K."/>
            <person name="Lindquist E.A."/>
            <person name="Lipzen A."/>
            <person name="Lundell T."/>
            <person name="Morin E."/>
            <person name="Murat C."/>
            <person name="Sun H."/>
            <person name="Tunlid A."/>
            <person name="Henrissat B."/>
            <person name="Grigoriev I.V."/>
            <person name="Hibbett D.S."/>
            <person name="Martin F."/>
            <person name="Nordberg H.P."/>
            <person name="Cantor M.N."/>
            <person name="Hua S.X."/>
        </authorList>
    </citation>
    <scope>NUCLEOTIDE SEQUENCE [LARGE SCALE GENOMIC DNA]</scope>
    <source>
        <strain evidence="3 4">ATCC 200175</strain>
    </source>
</reference>
<dbReference type="HOGENOM" id="CLU_000288_7_18_1"/>
<dbReference type="Proteomes" id="UP000053647">
    <property type="component" value="Unassembled WGS sequence"/>
</dbReference>
<reference evidence="4" key="2">
    <citation type="submission" date="2015-01" db="EMBL/GenBank/DDBJ databases">
        <title>Evolutionary Origins and Diversification of the Mycorrhizal Mutualists.</title>
        <authorList>
            <consortium name="DOE Joint Genome Institute"/>
            <consortium name="Mycorrhizal Genomics Consortium"/>
            <person name="Kohler A."/>
            <person name="Kuo A."/>
            <person name="Nagy L.G."/>
            <person name="Floudas D."/>
            <person name="Copeland A."/>
            <person name="Barry K.W."/>
            <person name="Cichocki N."/>
            <person name="Veneault-Fourrey C."/>
            <person name="LaButti K."/>
            <person name="Lindquist E.A."/>
            <person name="Lipzen A."/>
            <person name="Lundell T."/>
            <person name="Morin E."/>
            <person name="Murat C."/>
            <person name="Riley R."/>
            <person name="Ohm R."/>
            <person name="Sun H."/>
            <person name="Tunlid A."/>
            <person name="Henrissat B."/>
            <person name="Grigoriev I.V."/>
            <person name="Hibbett D.S."/>
            <person name="Martin F."/>
        </authorList>
    </citation>
    <scope>NUCLEOTIDE SEQUENCE [LARGE SCALE GENOMIC DNA]</scope>
    <source>
        <strain evidence="4">ATCC 200175</strain>
    </source>
</reference>
<dbReference type="AlphaFoldDB" id="A0A0C9SWG4"/>